<dbReference type="OrthoDB" id="5475311at2759"/>
<gene>
    <name evidence="1" type="ORF">L211DRAFT_881602</name>
</gene>
<proteinExistence type="predicted"/>
<dbReference type="Proteomes" id="UP000267821">
    <property type="component" value="Unassembled WGS sequence"/>
</dbReference>
<organism evidence="1 2">
    <name type="scientific">Terfezia boudieri ATCC MYA-4762</name>
    <dbReference type="NCBI Taxonomy" id="1051890"/>
    <lineage>
        <taxon>Eukaryota</taxon>
        <taxon>Fungi</taxon>
        <taxon>Dikarya</taxon>
        <taxon>Ascomycota</taxon>
        <taxon>Pezizomycotina</taxon>
        <taxon>Pezizomycetes</taxon>
        <taxon>Pezizales</taxon>
        <taxon>Pezizaceae</taxon>
        <taxon>Terfezia</taxon>
    </lineage>
</organism>
<reference evidence="1 2" key="1">
    <citation type="journal article" date="2018" name="Nat. Ecol. Evol.">
        <title>Pezizomycetes genomes reveal the molecular basis of ectomycorrhizal truffle lifestyle.</title>
        <authorList>
            <person name="Murat C."/>
            <person name="Payen T."/>
            <person name="Noel B."/>
            <person name="Kuo A."/>
            <person name="Morin E."/>
            <person name="Chen J."/>
            <person name="Kohler A."/>
            <person name="Krizsan K."/>
            <person name="Balestrini R."/>
            <person name="Da Silva C."/>
            <person name="Montanini B."/>
            <person name="Hainaut M."/>
            <person name="Levati E."/>
            <person name="Barry K.W."/>
            <person name="Belfiori B."/>
            <person name="Cichocki N."/>
            <person name="Clum A."/>
            <person name="Dockter R.B."/>
            <person name="Fauchery L."/>
            <person name="Guy J."/>
            <person name="Iotti M."/>
            <person name="Le Tacon F."/>
            <person name="Lindquist E.A."/>
            <person name="Lipzen A."/>
            <person name="Malagnac F."/>
            <person name="Mello A."/>
            <person name="Molinier V."/>
            <person name="Miyauchi S."/>
            <person name="Poulain J."/>
            <person name="Riccioni C."/>
            <person name="Rubini A."/>
            <person name="Sitrit Y."/>
            <person name="Splivallo R."/>
            <person name="Traeger S."/>
            <person name="Wang M."/>
            <person name="Zifcakova L."/>
            <person name="Wipf D."/>
            <person name="Zambonelli A."/>
            <person name="Paolocci F."/>
            <person name="Nowrousian M."/>
            <person name="Ottonello S."/>
            <person name="Baldrian P."/>
            <person name="Spatafora J.W."/>
            <person name="Henrissat B."/>
            <person name="Nagy L.G."/>
            <person name="Aury J.M."/>
            <person name="Wincker P."/>
            <person name="Grigoriev I.V."/>
            <person name="Bonfante P."/>
            <person name="Martin F.M."/>
        </authorList>
    </citation>
    <scope>NUCLEOTIDE SEQUENCE [LARGE SCALE GENOMIC DNA]</scope>
    <source>
        <strain evidence="1 2">ATCC MYA-4762</strain>
    </source>
</reference>
<evidence type="ECO:0000313" key="1">
    <source>
        <dbReference type="EMBL" id="RPB29022.1"/>
    </source>
</evidence>
<name>A0A3N4M8H9_9PEZI</name>
<keyword evidence="2" id="KW-1185">Reference proteome</keyword>
<accession>A0A3N4M8H9</accession>
<evidence type="ECO:0000313" key="2">
    <source>
        <dbReference type="Proteomes" id="UP000267821"/>
    </source>
</evidence>
<dbReference type="AlphaFoldDB" id="A0A3N4M8H9"/>
<protein>
    <submittedName>
        <fullName evidence="1">Uncharacterized protein</fullName>
    </submittedName>
</protein>
<dbReference type="EMBL" id="ML121528">
    <property type="protein sequence ID" value="RPB29022.1"/>
    <property type="molecule type" value="Genomic_DNA"/>
</dbReference>
<dbReference type="InParanoid" id="A0A3N4M8H9"/>
<sequence>MLPLTLPNSSNLGQTCCGDDQGRLHGQTKINTYILPPPELSAFPSKDSISINTTLDMCTSRAMATESNFDNKRARWAFVIGPNAVGRPRVLRRMARFVRKTETHHVLSDEILKEKAPTYSKYPEEENLSAPQDMHIPHTESTTSQILQPLAISDELQSHSNLEHQPDDILRHKEEVSIAKSRCVEPLHVSAEEYDWLSYLVLLEPSEEVSFPGISEIES</sequence>